<dbReference type="AlphaFoldDB" id="A0A506U7M8"/>
<dbReference type="InterPro" id="IPR003594">
    <property type="entry name" value="HATPase_dom"/>
</dbReference>
<dbReference type="PROSITE" id="PS50113">
    <property type="entry name" value="PAC"/>
    <property type="match status" value="1"/>
</dbReference>
<dbReference type="EMBL" id="VHLG01000010">
    <property type="protein sequence ID" value="TPW29111.1"/>
    <property type="molecule type" value="Genomic_DNA"/>
</dbReference>
<evidence type="ECO:0000256" key="1">
    <source>
        <dbReference type="ARBA" id="ARBA00000085"/>
    </source>
</evidence>
<evidence type="ECO:0000256" key="9">
    <source>
        <dbReference type="ARBA" id="ARBA00022989"/>
    </source>
</evidence>
<evidence type="ECO:0000256" key="10">
    <source>
        <dbReference type="ARBA" id="ARBA00023012"/>
    </source>
</evidence>
<evidence type="ECO:0000256" key="14">
    <source>
        <dbReference type="SAM" id="Phobius"/>
    </source>
</evidence>
<dbReference type="InterPro" id="IPR004358">
    <property type="entry name" value="Sig_transdc_His_kin-like_C"/>
</dbReference>
<dbReference type="PROSITE" id="PS50109">
    <property type="entry name" value="HIS_KIN"/>
    <property type="match status" value="1"/>
</dbReference>
<dbReference type="Gene3D" id="3.30.450.20">
    <property type="entry name" value="PAS domain"/>
    <property type="match status" value="1"/>
</dbReference>
<dbReference type="InterPro" id="IPR036097">
    <property type="entry name" value="HisK_dim/P_sf"/>
</dbReference>
<evidence type="ECO:0000256" key="2">
    <source>
        <dbReference type="ARBA" id="ARBA00004651"/>
    </source>
</evidence>
<feature type="transmembrane region" description="Helical" evidence="14">
    <location>
        <begin position="192"/>
        <end position="217"/>
    </location>
</feature>
<dbReference type="EC" id="2.7.13.3" evidence="3"/>
<dbReference type="InterPro" id="IPR008207">
    <property type="entry name" value="Sig_transdc_His_kin_Hpt_dom"/>
</dbReference>
<dbReference type="SUPFAM" id="SSF47226">
    <property type="entry name" value="Histidine-containing phosphotransfer domain, HPT domain"/>
    <property type="match status" value="1"/>
</dbReference>
<feature type="domain" description="PAS" evidence="17">
    <location>
        <begin position="232"/>
        <end position="304"/>
    </location>
</feature>
<dbReference type="InterPro" id="IPR036890">
    <property type="entry name" value="HATPase_C_sf"/>
</dbReference>
<dbReference type="SMART" id="SM00387">
    <property type="entry name" value="HATPase_c"/>
    <property type="match status" value="1"/>
</dbReference>
<evidence type="ECO:0000256" key="13">
    <source>
        <dbReference type="PROSITE-ProRule" id="PRU00169"/>
    </source>
</evidence>
<dbReference type="InterPro" id="IPR003661">
    <property type="entry name" value="HisK_dim/P_dom"/>
</dbReference>
<name>A0A506U7M8_9HYPH</name>
<dbReference type="InterPro" id="IPR005467">
    <property type="entry name" value="His_kinase_dom"/>
</dbReference>
<dbReference type="Pfam" id="PF01627">
    <property type="entry name" value="Hpt"/>
    <property type="match status" value="1"/>
</dbReference>
<evidence type="ECO:0000256" key="7">
    <source>
        <dbReference type="ARBA" id="ARBA00022741"/>
    </source>
</evidence>
<evidence type="ECO:0000259" key="19">
    <source>
        <dbReference type="PROSITE" id="PS50894"/>
    </source>
</evidence>
<evidence type="ECO:0000256" key="3">
    <source>
        <dbReference type="ARBA" id="ARBA00012438"/>
    </source>
</evidence>
<evidence type="ECO:0000256" key="8">
    <source>
        <dbReference type="ARBA" id="ARBA00022840"/>
    </source>
</evidence>
<dbReference type="Gene3D" id="1.10.287.130">
    <property type="match status" value="1"/>
</dbReference>
<dbReference type="Proteomes" id="UP000318801">
    <property type="component" value="Unassembled WGS sequence"/>
</dbReference>
<feature type="domain" description="HPt" evidence="19">
    <location>
        <begin position="767"/>
        <end position="859"/>
    </location>
</feature>
<dbReference type="SMART" id="SM00448">
    <property type="entry name" value="REC"/>
    <property type="match status" value="1"/>
</dbReference>
<evidence type="ECO:0000259" key="17">
    <source>
        <dbReference type="PROSITE" id="PS50112"/>
    </source>
</evidence>
<protein>
    <recommendedName>
        <fullName evidence="3">histidine kinase</fullName>
        <ecNumber evidence="3">2.7.13.3</ecNumber>
    </recommendedName>
</protein>
<dbReference type="OrthoDB" id="9789782at2"/>
<dbReference type="InterPro" id="IPR035965">
    <property type="entry name" value="PAS-like_dom_sf"/>
</dbReference>
<dbReference type="Gene3D" id="3.30.565.10">
    <property type="entry name" value="Histidine kinase-like ATPase, C-terminal domain"/>
    <property type="match status" value="1"/>
</dbReference>
<dbReference type="CDD" id="cd17546">
    <property type="entry name" value="REC_hyHK_CKI1_RcsC-like"/>
    <property type="match status" value="1"/>
</dbReference>
<evidence type="ECO:0000256" key="6">
    <source>
        <dbReference type="ARBA" id="ARBA00022692"/>
    </source>
</evidence>
<keyword evidence="6 14" id="KW-0812">Transmembrane</keyword>
<dbReference type="CDD" id="cd00082">
    <property type="entry name" value="HisKA"/>
    <property type="match status" value="1"/>
</dbReference>
<keyword evidence="7" id="KW-0547">Nucleotide-binding</keyword>
<keyword evidence="5 13" id="KW-0597">Phosphoprotein</keyword>
<dbReference type="GO" id="GO:0000155">
    <property type="term" value="F:phosphorelay sensor kinase activity"/>
    <property type="evidence" value="ECO:0007669"/>
    <property type="project" value="InterPro"/>
</dbReference>
<dbReference type="PANTHER" id="PTHR45339:SF1">
    <property type="entry name" value="HYBRID SIGNAL TRANSDUCTION HISTIDINE KINASE J"/>
    <property type="match status" value="1"/>
</dbReference>
<organism evidence="20 21">
    <name type="scientific">Martelella alba</name>
    <dbReference type="NCBI Taxonomy" id="2590451"/>
    <lineage>
        <taxon>Bacteria</taxon>
        <taxon>Pseudomonadati</taxon>
        <taxon>Pseudomonadota</taxon>
        <taxon>Alphaproteobacteria</taxon>
        <taxon>Hyphomicrobiales</taxon>
        <taxon>Aurantimonadaceae</taxon>
        <taxon>Martelella</taxon>
    </lineage>
</organism>
<feature type="domain" description="PAC" evidence="18">
    <location>
        <begin position="311"/>
        <end position="361"/>
    </location>
</feature>
<dbReference type="CDD" id="cd16922">
    <property type="entry name" value="HATPase_EvgS-ArcB-TorS-like"/>
    <property type="match status" value="1"/>
</dbReference>
<dbReference type="Pfam" id="PF00072">
    <property type="entry name" value="Response_reg"/>
    <property type="match status" value="1"/>
</dbReference>
<dbReference type="SUPFAM" id="SSF55785">
    <property type="entry name" value="PYP-like sensor domain (PAS domain)"/>
    <property type="match status" value="1"/>
</dbReference>
<feature type="transmembrane region" description="Helical" evidence="14">
    <location>
        <begin position="20"/>
        <end position="42"/>
    </location>
</feature>
<proteinExistence type="predicted"/>
<dbReference type="Gene3D" id="3.40.50.2300">
    <property type="match status" value="1"/>
</dbReference>
<evidence type="ECO:0000313" key="20">
    <source>
        <dbReference type="EMBL" id="TPW29111.1"/>
    </source>
</evidence>
<evidence type="ECO:0000259" key="15">
    <source>
        <dbReference type="PROSITE" id="PS50109"/>
    </source>
</evidence>
<feature type="modified residue" description="Phosphohistidine" evidence="12">
    <location>
        <position position="808"/>
    </location>
</feature>
<reference evidence="20 21" key="1">
    <citation type="submission" date="2019-06" db="EMBL/GenBank/DDBJ databases">
        <authorList>
            <person name="Li M."/>
        </authorList>
    </citation>
    <scope>NUCLEOTIDE SEQUENCE [LARGE SCALE GENOMIC DNA]</scope>
    <source>
        <strain evidence="20 21">BGMRC2036</strain>
    </source>
</reference>
<dbReference type="Pfam" id="PF13426">
    <property type="entry name" value="PAS_9"/>
    <property type="match status" value="1"/>
</dbReference>
<keyword evidence="8" id="KW-0067">ATP-binding</keyword>
<evidence type="ECO:0000256" key="12">
    <source>
        <dbReference type="PROSITE-ProRule" id="PRU00110"/>
    </source>
</evidence>
<keyword evidence="9 14" id="KW-1133">Transmembrane helix</keyword>
<dbReference type="InterPro" id="IPR001789">
    <property type="entry name" value="Sig_transdc_resp-reg_receiver"/>
</dbReference>
<keyword evidence="4" id="KW-1003">Cell membrane</keyword>
<evidence type="ECO:0000259" key="18">
    <source>
        <dbReference type="PROSITE" id="PS50113"/>
    </source>
</evidence>
<dbReference type="SUPFAM" id="SSF47384">
    <property type="entry name" value="Homodimeric domain of signal transducing histidine kinase"/>
    <property type="match status" value="1"/>
</dbReference>
<dbReference type="SMART" id="SM00388">
    <property type="entry name" value="HisKA"/>
    <property type="match status" value="1"/>
</dbReference>
<dbReference type="InterPro" id="IPR000700">
    <property type="entry name" value="PAS-assoc_C"/>
</dbReference>
<dbReference type="PROSITE" id="PS50112">
    <property type="entry name" value="PAS"/>
    <property type="match status" value="1"/>
</dbReference>
<feature type="domain" description="Response regulatory" evidence="16">
    <location>
        <begin position="620"/>
        <end position="737"/>
    </location>
</feature>
<evidence type="ECO:0000259" key="16">
    <source>
        <dbReference type="PROSITE" id="PS50110"/>
    </source>
</evidence>
<keyword evidence="10" id="KW-0902">Two-component regulatory system</keyword>
<dbReference type="InterPro" id="IPR036641">
    <property type="entry name" value="HPT_dom_sf"/>
</dbReference>
<dbReference type="SUPFAM" id="SSF55874">
    <property type="entry name" value="ATPase domain of HSP90 chaperone/DNA topoisomerase II/histidine kinase"/>
    <property type="match status" value="1"/>
</dbReference>
<dbReference type="Gene3D" id="1.20.120.160">
    <property type="entry name" value="HPT domain"/>
    <property type="match status" value="1"/>
</dbReference>
<comment type="caution">
    <text evidence="20">The sequence shown here is derived from an EMBL/GenBank/DDBJ whole genome shotgun (WGS) entry which is preliminary data.</text>
</comment>
<dbReference type="SMART" id="SM00091">
    <property type="entry name" value="PAS"/>
    <property type="match status" value="1"/>
</dbReference>
<evidence type="ECO:0000313" key="21">
    <source>
        <dbReference type="Proteomes" id="UP000318801"/>
    </source>
</evidence>
<dbReference type="InterPro" id="IPR011006">
    <property type="entry name" value="CheY-like_superfamily"/>
</dbReference>
<feature type="modified residue" description="4-aspartylphosphate" evidence="13">
    <location>
        <position position="669"/>
    </location>
</feature>
<sequence>MAHMNQRETAAGRKHRWLRYAAAAITATATGLLLLSLGLQLVREVRSLQAAPSDSMQWALAQVQVELLVLTQTVDGAIDAYNHEQVLHADSSLADVRQRFDIFYSRVATLRQGEVFVRLTDQPRAMKALGNIQATLAAALPVIDADDATLEAALPDLFRQFSAIQTDVRRLMLEGIRVLATNADAQRQSFSVLLIETSIVTAIVLVAMVVALLLLVFQARISRRRSEALRVSNELYSSAVGVSLDPILVTAEDGRILDCNAAAERVFGFHRENVLGRKVEDLIIPPERRRMHLDSRAQYLAENGQHSHVSERLEIEAQRIDGARFPAEISFGFTRGSDGAIFTVYIRDISDRKKMQETLTAARDEAIATARAKSEFLAVMSHEMRTPLNGVIGVLDMLGETRLTAKQKSYLQTALTSGEILQRRINEVLDITRLEAGAATLNPAGFSVSRLLNELQRISTPEAAKSGNQIVVDIADGIEDFVQDRHYLRQVLINLIGNAVKFTENGTITLRARGDENGIDFSVVDTGIGISSADQQRIFDDFVMLDSSYGRKVAGSGLGLGIARRIATLMGGTLSVESNLGQGSVFTLSLPPLAEPDLQAEHENEIVAQTTPNRAQFALDILLVEDNETNRFIAREMLRRHGCRIVEAVDGQQGVEAAAARRFDIIFMDVSMPRLDGIRATEIIRSGDGASQQSVIIGLTAHALPEERQRMLEAGMQDCIFKPLRAARLAGVLAQYAGKSGKTQPESSAISAESHELFDHETFRELAAALPPALFSRQMERFRQELTNVLDDQLAEGRTLPQWADAAHKLAGSAAVFGARKLRRALQALEMACKADDRSDLQNLREAVSCAANETLQALKTAPPRTG</sequence>
<accession>A0A506U7M8</accession>
<dbReference type="PROSITE" id="PS50894">
    <property type="entry name" value="HPT"/>
    <property type="match status" value="1"/>
</dbReference>
<dbReference type="Pfam" id="PF02518">
    <property type="entry name" value="HATPase_c"/>
    <property type="match status" value="1"/>
</dbReference>
<comment type="subcellular location">
    <subcellularLocation>
        <location evidence="2">Cell membrane</location>
        <topology evidence="2">Multi-pass membrane protein</topology>
    </subcellularLocation>
</comment>
<dbReference type="GO" id="GO:0005524">
    <property type="term" value="F:ATP binding"/>
    <property type="evidence" value="ECO:0007669"/>
    <property type="project" value="UniProtKB-KW"/>
</dbReference>
<gene>
    <name evidence="20" type="ORF">FJU08_14765</name>
</gene>
<evidence type="ECO:0000256" key="11">
    <source>
        <dbReference type="ARBA" id="ARBA00023136"/>
    </source>
</evidence>
<dbReference type="GO" id="GO:0005886">
    <property type="term" value="C:plasma membrane"/>
    <property type="evidence" value="ECO:0007669"/>
    <property type="project" value="UniProtKB-SubCell"/>
</dbReference>
<evidence type="ECO:0000256" key="4">
    <source>
        <dbReference type="ARBA" id="ARBA00022475"/>
    </source>
</evidence>
<dbReference type="SUPFAM" id="SSF52172">
    <property type="entry name" value="CheY-like"/>
    <property type="match status" value="1"/>
</dbReference>
<feature type="domain" description="Histidine kinase" evidence="15">
    <location>
        <begin position="379"/>
        <end position="594"/>
    </location>
</feature>
<dbReference type="Pfam" id="PF00512">
    <property type="entry name" value="HisKA"/>
    <property type="match status" value="1"/>
</dbReference>
<dbReference type="InterPro" id="IPR000014">
    <property type="entry name" value="PAS"/>
</dbReference>
<keyword evidence="11 14" id="KW-0472">Membrane</keyword>
<evidence type="ECO:0000256" key="5">
    <source>
        <dbReference type="ARBA" id="ARBA00022553"/>
    </source>
</evidence>
<dbReference type="CDD" id="cd00130">
    <property type="entry name" value="PAS"/>
    <property type="match status" value="1"/>
</dbReference>
<keyword evidence="21" id="KW-1185">Reference proteome</keyword>
<dbReference type="RefSeq" id="WP_141149787.1">
    <property type="nucleotide sequence ID" value="NZ_VHLG01000010.1"/>
</dbReference>
<comment type="catalytic activity">
    <reaction evidence="1">
        <text>ATP + protein L-histidine = ADP + protein N-phospho-L-histidine.</text>
        <dbReference type="EC" id="2.7.13.3"/>
    </reaction>
</comment>
<dbReference type="PANTHER" id="PTHR45339">
    <property type="entry name" value="HYBRID SIGNAL TRANSDUCTION HISTIDINE KINASE J"/>
    <property type="match status" value="1"/>
</dbReference>
<dbReference type="PROSITE" id="PS50110">
    <property type="entry name" value="RESPONSE_REGULATORY"/>
    <property type="match status" value="1"/>
</dbReference>
<dbReference type="NCBIfam" id="TIGR00229">
    <property type="entry name" value="sensory_box"/>
    <property type="match status" value="1"/>
</dbReference>
<dbReference type="PRINTS" id="PR00344">
    <property type="entry name" value="BCTRLSENSOR"/>
</dbReference>